<evidence type="ECO:0000256" key="4">
    <source>
        <dbReference type="ARBA" id="ARBA00022806"/>
    </source>
</evidence>
<evidence type="ECO:0000259" key="7">
    <source>
        <dbReference type="PROSITE" id="PS50142"/>
    </source>
</evidence>
<dbReference type="CDD" id="cd00593">
    <property type="entry name" value="RIBOc"/>
    <property type="match status" value="2"/>
</dbReference>
<proteinExistence type="predicted"/>
<dbReference type="Proteomes" id="UP001164743">
    <property type="component" value="Chromosome 3A"/>
</dbReference>
<reference evidence="10" key="1">
    <citation type="submission" date="2022-10" db="EMBL/GenBank/DDBJ databases">
        <title>Puccinia triticina Genome sequencing and assembly.</title>
        <authorList>
            <person name="Li C."/>
        </authorList>
    </citation>
    <scope>NUCLEOTIDE SEQUENCE</scope>
    <source>
        <strain evidence="10">Pt15</strain>
    </source>
</reference>
<keyword evidence="1" id="KW-0677">Repeat</keyword>
<evidence type="ECO:0000256" key="3">
    <source>
        <dbReference type="ARBA" id="ARBA00022801"/>
    </source>
</evidence>
<evidence type="ECO:0000313" key="10">
    <source>
        <dbReference type="EMBL" id="WAQ82843.1"/>
    </source>
</evidence>
<dbReference type="EMBL" id="CP110423">
    <property type="protein sequence ID" value="WAQ82843.1"/>
    <property type="molecule type" value="Genomic_DNA"/>
</dbReference>
<keyword evidence="5" id="KW-0067">ATP-binding</keyword>
<name>A0ABY7CEP2_9BASI</name>
<dbReference type="PANTHER" id="PTHR14950">
    <property type="entry name" value="DICER-RELATED"/>
    <property type="match status" value="1"/>
</dbReference>
<dbReference type="RefSeq" id="XP_053018398.1">
    <property type="nucleotide sequence ID" value="XM_053167153.1"/>
</dbReference>
<feature type="domain" description="Helicase ATP-binding" evidence="8">
    <location>
        <begin position="140"/>
        <end position="327"/>
    </location>
</feature>
<evidence type="ECO:0000313" key="11">
    <source>
        <dbReference type="Proteomes" id="UP001164743"/>
    </source>
</evidence>
<dbReference type="PANTHER" id="PTHR14950:SF37">
    <property type="entry name" value="ENDORIBONUCLEASE DICER"/>
    <property type="match status" value="1"/>
</dbReference>
<evidence type="ECO:0008006" key="12">
    <source>
        <dbReference type="Google" id="ProtNLM"/>
    </source>
</evidence>
<accession>A0ABY7CEP2</accession>
<evidence type="ECO:0000259" key="9">
    <source>
        <dbReference type="PROSITE" id="PS51194"/>
    </source>
</evidence>
<feature type="compositionally biased region" description="Basic residues" evidence="6">
    <location>
        <begin position="1626"/>
        <end position="1638"/>
    </location>
</feature>
<dbReference type="Gene3D" id="3.30.160.380">
    <property type="entry name" value="Dicer dimerisation domain"/>
    <property type="match status" value="1"/>
</dbReference>
<dbReference type="Pfam" id="PF00270">
    <property type="entry name" value="DEAD"/>
    <property type="match status" value="1"/>
</dbReference>
<dbReference type="SUPFAM" id="SSF52540">
    <property type="entry name" value="P-loop containing nucleoside triphosphate hydrolases"/>
    <property type="match status" value="1"/>
</dbReference>
<evidence type="ECO:0000256" key="2">
    <source>
        <dbReference type="ARBA" id="ARBA00022741"/>
    </source>
</evidence>
<keyword evidence="11" id="KW-1185">Reference proteome</keyword>
<dbReference type="InterPro" id="IPR005034">
    <property type="entry name" value="Dicer_dimerisation"/>
</dbReference>
<feature type="domain" description="RNase III" evidence="7">
    <location>
        <begin position="1210"/>
        <end position="1362"/>
    </location>
</feature>
<dbReference type="PROSITE" id="PS51192">
    <property type="entry name" value="HELICASE_ATP_BIND_1"/>
    <property type="match status" value="1"/>
</dbReference>
<protein>
    <recommendedName>
        <fullName evidence="12">Dicer-like protein 1</fullName>
    </recommendedName>
</protein>
<feature type="compositionally biased region" description="Basic and acidic residues" evidence="6">
    <location>
        <begin position="723"/>
        <end position="740"/>
    </location>
</feature>
<dbReference type="InterPro" id="IPR038248">
    <property type="entry name" value="Dicer_dimer_sf"/>
</dbReference>
<dbReference type="SUPFAM" id="SSF69065">
    <property type="entry name" value="RNase III domain-like"/>
    <property type="match status" value="2"/>
</dbReference>
<dbReference type="InterPro" id="IPR011545">
    <property type="entry name" value="DEAD/DEAH_box_helicase_dom"/>
</dbReference>
<dbReference type="SMART" id="SM00535">
    <property type="entry name" value="RIBOc"/>
    <property type="match status" value="2"/>
</dbReference>
<sequence length="1666" mass="186991">MTVAGPGEGSILPTWRETRPVAALDRLSRMRSSCAGLASRSSAPQSVHDIAGVWRGILHEWMEVAGAKCAKGWWVGGASSTSAVRLQSQSQGIPHPERTSPLSASVRRASMDPSASRPGPSGSPPQPNTSKIPRLYQSELFEEAKKRNIIIRADTGTGKTFVALNLIKWTAAQTQANPTQHQIQAFLAPTRPLALQQAEYVQSQSALRVKAYTGEQAELWNIDKWRSELLEVDVIVSTAQIFYDLISKGYWKLEDVSLLIFDEAHHCRKNHVYNQIMRVFPTIKSVHYHRLAKDPTRRLPKILGLTASPIWNYTDLEKAESDIRSLQSALAAQIYEVKIHTEDVGQHNFKPNEQAVYYDPSPDFQKLSHPPWDQINELINLHASPKLLAALESVSVELGVYAYTLAVHDWLTSLLTVGGSNQLMSGRLFDPNHQERIRQMIKQLEELVTIDHIPEDQLSSKVNALNTILVNYKEKDDHDNFLCIVFVERRQHAQLLPILLQRNAQLKDFLRPVALTGHGGSKENDLIGIKMDQRSQNKTVAKFRTGEHNLTIATSVAEEGLDFRSCRVVIRFDLITTWKGYIQSRGRARARESDYIVMLPTGTANKYSAFSGKEEELKAILYNRHEDEQIVDGELESTPHLICRLADGKDSILTYSAATGLLNDVCQLIPPDEFLPAFTPEYEITSRTFTGVEMSTKKDAKRSAAFAACKVLRELGALNEHFLPQREDKTSQPRDADGRQIETTPLSDQVEAIIPNVFGDFRTSSEVWLHQFSFPDESPAGFSTMGFLCGRHLTIPDGLQLFDHFKDSSPLPVKIERSDKIEWGKGDAPLNLQRLEKFTRVVLQATANRKAYEGKLYFLVAPLLKDTSEIDWNLVDTPMCPLVDTADSLRYQYTVVPVKHLHFRLFETCEPAGDLSEASPPELVPFSPSMRDFCKKISKFHNLGHFYKVVYDLKEEQFQGELVFLQTTFQIMNNLSKSESTLEHPRRTLFPLKLCQGTNIPRPLWKIFSYLPSLTRLLHDSLQATALFKRLDFPMISLQLGIQALTPPGVGVPWDYQTLETMGDAFLKLATSVHVYLSHLKKGEGDMSIVRSKSIDNAYLRRKAVQVNLPGSILSQRFRTDRFRDAQTEDGKELANGNFSRKIPRRVLSDVVEALLGAGFLTHGVELGLRIGTALDLCFGGTSPWNKRTLSINFENDSLDRLEPSIRLQFQALQDKIDYTFKEPLLLVQALTHRSANSFITNCYEREEWLGDAVIDMWIVQHAYNRFDNATAEELTLARAKVVSNGSLGFLAIRKLGLHEIIMHKSETFKQACAEAIEAIKPFTKIEEFFSNLNNLFVVFDPPKILNDGLEALVGAVFIDSGFDLPTVYRTLDIIFEDVTPGLSQQVARDPLSTMLRLRDRHQCIKLRRISTTVNEPNPEGDDRDPLSFKVCTIEFHGEEIASGRHKGSPSVAEQRASLAALELLQEPSSESSTSNSLWSRCQCKTEVVATTGAASSNLPTSKKNNKRKAATLDDVSSATVAEKTDSPTAVKQEILAESVINTASNVERTISDQAEVDDKPPIKVEETEETVIKVEDSDEIDMLMEETSVKMEPVDSRGVVAEEVHMVIDTLVVKKEEPDLLYGKQNRHKRAKRNRRLRAAEASRVPLAAPTHQEQPPPIDGQSTE</sequence>
<dbReference type="InterPro" id="IPR014001">
    <property type="entry name" value="Helicase_ATP-bd"/>
</dbReference>
<dbReference type="Gene3D" id="1.10.1520.10">
    <property type="entry name" value="Ribonuclease III domain"/>
    <property type="match status" value="2"/>
</dbReference>
<dbReference type="InterPro" id="IPR027417">
    <property type="entry name" value="P-loop_NTPase"/>
</dbReference>
<feature type="domain" description="Helicase C-terminal" evidence="9">
    <location>
        <begin position="464"/>
        <end position="646"/>
    </location>
</feature>
<feature type="region of interest" description="Disordered" evidence="6">
    <location>
        <begin position="722"/>
        <end position="741"/>
    </location>
</feature>
<evidence type="ECO:0000256" key="1">
    <source>
        <dbReference type="ARBA" id="ARBA00022737"/>
    </source>
</evidence>
<dbReference type="PROSITE" id="PS51194">
    <property type="entry name" value="HELICASE_CTER"/>
    <property type="match status" value="1"/>
</dbReference>
<dbReference type="InterPro" id="IPR000999">
    <property type="entry name" value="RNase_III_dom"/>
</dbReference>
<feature type="region of interest" description="Disordered" evidence="6">
    <location>
        <begin position="1493"/>
        <end position="1518"/>
    </location>
</feature>
<evidence type="ECO:0000259" key="8">
    <source>
        <dbReference type="PROSITE" id="PS51192"/>
    </source>
</evidence>
<dbReference type="SMART" id="SM00490">
    <property type="entry name" value="HELICc"/>
    <property type="match status" value="1"/>
</dbReference>
<organism evidence="10 11">
    <name type="scientific">Puccinia triticina</name>
    <dbReference type="NCBI Taxonomy" id="208348"/>
    <lineage>
        <taxon>Eukaryota</taxon>
        <taxon>Fungi</taxon>
        <taxon>Dikarya</taxon>
        <taxon>Basidiomycota</taxon>
        <taxon>Pucciniomycotina</taxon>
        <taxon>Pucciniomycetes</taxon>
        <taxon>Pucciniales</taxon>
        <taxon>Pucciniaceae</taxon>
        <taxon>Puccinia</taxon>
    </lineage>
</organism>
<evidence type="ECO:0000256" key="5">
    <source>
        <dbReference type="ARBA" id="ARBA00022840"/>
    </source>
</evidence>
<feature type="region of interest" description="Disordered" evidence="6">
    <location>
        <begin position="1621"/>
        <end position="1666"/>
    </location>
</feature>
<keyword evidence="2" id="KW-0547">Nucleotide-binding</keyword>
<evidence type="ECO:0000256" key="6">
    <source>
        <dbReference type="SAM" id="MobiDB-lite"/>
    </source>
</evidence>
<keyword evidence="4" id="KW-0347">Helicase</keyword>
<dbReference type="GeneID" id="77808048"/>
<dbReference type="InterPro" id="IPR001650">
    <property type="entry name" value="Helicase_C-like"/>
</dbReference>
<dbReference type="Gene3D" id="3.40.50.300">
    <property type="entry name" value="P-loop containing nucleotide triphosphate hydrolases"/>
    <property type="match status" value="2"/>
</dbReference>
<dbReference type="SMART" id="SM00487">
    <property type="entry name" value="DEXDc"/>
    <property type="match status" value="1"/>
</dbReference>
<dbReference type="CDD" id="cd18034">
    <property type="entry name" value="DEXHc_dicer"/>
    <property type="match status" value="1"/>
</dbReference>
<dbReference type="Pfam" id="PF00271">
    <property type="entry name" value="Helicase_C"/>
    <property type="match status" value="1"/>
</dbReference>
<gene>
    <name evidence="10" type="ORF">PtA15_3A208</name>
</gene>
<dbReference type="Pfam" id="PF03368">
    <property type="entry name" value="Dicer_dimer"/>
    <property type="match status" value="1"/>
</dbReference>
<dbReference type="Pfam" id="PF00636">
    <property type="entry name" value="Ribonuclease_3"/>
    <property type="match status" value="2"/>
</dbReference>
<feature type="domain" description="RNase III" evidence="7">
    <location>
        <begin position="1024"/>
        <end position="1164"/>
    </location>
</feature>
<feature type="compositionally biased region" description="Polar residues" evidence="6">
    <location>
        <begin position="1493"/>
        <end position="1503"/>
    </location>
</feature>
<dbReference type="PROSITE" id="PS50142">
    <property type="entry name" value="RNASE_3_2"/>
    <property type="match status" value="2"/>
</dbReference>
<feature type="region of interest" description="Disordered" evidence="6">
    <location>
        <begin position="85"/>
        <end position="132"/>
    </location>
</feature>
<keyword evidence="3" id="KW-0378">Hydrolase</keyword>
<dbReference type="InterPro" id="IPR036389">
    <property type="entry name" value="RNase_III_sf"/>
</dbReference>